<dbReference type="PANTHER" id="PTHR42749">
    <property type="entry name" value="CELL SHAPE-DETERMINING PROTEIN MREB"/>
    <property type="match status" value="1"/>
</dbReference>
<reference evidence="4 5" key="1">
    <citation type="submission" date="2019-02" db="EMBL/GenBank/DDBJ databases">
        <title>Complete Genome Sequence and Methylome Analysis of Sphaerotilus natans subsp. sulfidivorans D-507.</title>
        <authorList>
            <person name="Fomenkov A."/>
            <person name="Gridneva E."/>
            <person name="Smolyakov D."/>
            <person name="Dubinina G."/>
            <person name="Vincze T."/>
            <person name="Grabovich M."/>
            <person name="Roberts R.J."/>
        </authorList>
    </citation>
    <scope>NUCLEOTIDE SEQUENCE [LARGE SCALE GENOMIC DNA]</scope>
    <source>
        <strain evidence="4 5">D-507</strain>
    </source>
</reference>
<protein>
    <submittedName>
        <fullName evidence="3 4">Molecular chaperone DnaK</fullName>
    </submittedName>
</protein>
<dbReference type="Proteomes" id="UP000323522">
    <property type="component" value="Chromosome"/>
</dbReference>
<dbReference type="CDD" id="cd10170">
    <property type="entry name" value="ASKHA_NBD_HSP70"/>
    <property type="match status" value="1"/>
</dbReference>
<proteinExistence type="predicted"/>
<organism evidence="4 5">
    <name type="scientific">Sphaerotilus sulfidivorans</name>
    <dbReference type="NCBI Taxonomy" id="639200"/>
    <lineage>
        <taxon>Bacteria</taxon>
        <taxon>Pseudomonadati</taxon>
        <taxon>Pseudomonadota</taxon>
        <taxon>Betaproteobacteria</taxon>
        <taxon>Burkholderiales</taxon>
        <taxon>Sphaerotilaceae</taxon>
        <taxon>Sphaerotilus</taxon>
    </lineage>
</organism>
<dbReference type="RefSeq" id="WP_149503372.1">
    <property type="nucleotide sequence ID" value="NZ_CP035708.1"/>
</dbReference>
<dbReference type="GO" id="GO:0140662">
    <property type="term" value="F:ATP-dependent protein folding chaperone"/>
    <property type="evidence" value="ECO:0007669"/>
    <property type="project" value="InterPro"/>
</dbReference>
<keyword evidence="2" id="KW-0067">ATP-binding</keyword>
<evidence type="ECO:0000313" key="6">
    <source>
        <dbReference type="Proteomes" id="UP001549111"/>
    </source>
</evidence>
<evidence type="ECO:0000256" key="1">
    <source>
        <dbReference type="ARBA" id="ARBA00022741"/>
    </source>
</evidence>
<dbReference type="InterPro" id="IPR013126">
    <property type="entry name" value="Hsp_70_fam"/>
</dbReference>
<sequence length="947" mass="100787">MAAAFVVGIDLGTTHTVVASAPLGAGGERGGEAGAITLFGIDQWVAPGELGRPALLPSVRYHPAPGELPESALPWGERAAGDTTEPPALIGVLARQRGGEVPGRLVASAKSWLSHPQADRLAAILPWGADDSVSRVSPVTASASYLAQVRAAWNRHHPDAPLERQRLVLTLPASFDEAARALTLQAAREAGLPEPQLLEEPQAAFGDWVWRHRDRLAEALDGVRRVLVCDVGGGTSDFTLIDVEPPESADAGAPPTLRRRAVGQHLMLGGDNMDLALAHLVERRLAGGGAAPPLSGARLSQLVARCRVAKETLLADDAPDSVAVTLLGGGSKLVGGARSVTLGREEVRALLVDGFFPAVPFEAEPQRARTALVEFGLPYASDAAVTRHLAAFLRRSLLPGEALPDAVLLNGGVFRAGQLAARLVEVLAAWRGGALPRLLHNADPDVAVARGAVAHALARQGRGPRIGGGAARTVVLRLDDGRAVCLLPRGTDAGRALALDGRSFRLRLGQPVRFQLASLRGEAGPPPEPGALLDLGEAGDEALNPLPPVATVIEAGDGIGARGASVTVRLEAQLSEIGVLALQAVAVDDPGRRWALDFQLRASGPADQVQPAQTLQDAQIAPRLPEAIAAIERLFGARSGGERPAPKEIKQLRQTLETLLGPRESWARPLARRLFDVLWQRAKGRRRSADHERVWLNLAGWCLRPGFGDPLDGWRLGQLWTIFEAGVEHRSDAQVAIQWWTLWRRVAGGLDEAAQLRLLDDFGYNLQAAEHPGAPLPPRPPGLVKGGHDDMVRLGAALERIPPEHKAEVGDWLLAPLQGEKVAKASPERDELRLWALGRLGARQPFHGSVHGVVPAEVAARWIDALLALDWRRRRMAAFAAAQLARLTGDRVRDLDPDRRAQVLERLAASGAAPSWARMVSEVVQLDAADEQALFGESLPPGLVLVG</sequence>
<dbReference type="Pfam" id="PF12531">
    <property type="entry name" value="DUF3731"/>
    <property type="match status" value="1"/>
</dbReference>
<dbReference type="AlphaFoldDB" id="A0A5C1Q142"/>
<dbReference type="SUPFAM" id="SSF53067">
    <property type="entry name" value="Actin-like ATPase domain"/>
    <property type="match status" value="2"/>
</dbReference>
<dbReference type="Gene3D" id="3.30.420.40">
    <property type="match status" value="2"/>
</dbReference>
<dbReference type="InterPro" id="IPR021030">
    <property type="entry name" value="DUF3731"/>
</dbReference>
<evidence type="ECO:0000313" key="4">
    <source>
        <dbReference type="EMBL" id="QEN00649.1"/>
    </source>
</evidence>
<dbReference type="Proteomes" id="UP001549111">
    <property type="component" value="Unassembled WGS sequence"/>
</dbReference>
<dbReference type="EMBL" id="JBEPLS010000003">
    <property type="protein sequence ID" value="MET3603186.1"/>
    <property type="molecule type" value="Genomic_DNA"/>
</dbReference>
<evidence type="ECO:0000313" key="5">
    <source>
        <dbReference type="Proteomes" id="UP000323522"/>
    </source>
</evidence>
<dbReference type="KEGG" id="snn:EWH46_07575"/>
<keyword evidence="6" id="KW-1185">Reference proteome</keyword>
<evidence type="ECO:0000256" key="2">
    <source>
        <dbReference type="ARBA" id="ARBA00022840"/>
    </source>
</evidence>
<dbReference type="InterPro" id="IPR043129">
    <property type="entry name" value="ATPase_NBD"/>
</dbReference>
<evidence type="ECO:0000313" key="3">
    <source>
        <dbReference type="EMBL" id="MET3603186.1"/>
    </source>
</evidence>
<name>A0A5C1Q142_9BURK</name>
<dbReference type="GO" id="GO:0005524">
    <property type="term" value="F:ATP binding"/>
    <property type="evidence" value="ECO:0007669"/>
    <property type="project" value="UniProtKB-KW"/>
</dbReference>
<dbReference type="OrthoDB" id="580874at2"/>
<dbReference type="Pfam" id="PF00012">
    <property type="entry name" value="HSP70"/>
    <property type="match status" value="1"/>
</dbReference>
<dbReference type="EMBL" id="CP035708">
    <property type="protein sequence ID" value="QEN00649.1"/>
    <property type="molecule type" value="Genomic_DNA"/>
</dbReference>
<gene>
    <name evidence="3" type="ORF">ABIC99_000970</name>
    <name evidence="4" type="ORF">EWH46_07575</name>
</gene>
<reference evidence="3 6" key="2">
    <citation type="submission" date="2024-06" db="EMBL/GenBank/DDBJ databases">
        <title>Genomic Encyclopedia of Type Strains, Phase IV (KMG-IV): sequencing the most valuable type-strain genomes for metagenomic binning, comparative biology and taxonomic classification.</title>
        <authorList>
            <person name="Goeker M."/>
        </authorList>
    </citation>
    <scope>NUCLEOTIDE SEQUENCE [LARGE SCALE GENOMIC DNA]</scope>
    <source>
        <strain evidence="3 6">D-501</strain>
    </source>
</reference>
<accession>A0A5C1Q142</accession>
<dbReference type="PRINTS" id="PR00301">
    <property type="entry name" value="HEATSHOCK70"/>
</dbReference>
<dbReference type="PANTHER" id="PTHR42749:SF1">
    <property type="entry name" value="CELL SHAPE-DETERMINING PROTEIN MREB"/>
    <property type="match status" value="1"/>
</dbReference>
<keyword evidence="1" id="KW-0547">Nucleotide-binding</keyword>
<dbReference type="Gene3D" id="3.90.640.10">
    <property type="entry name" value="Actin, Chain A, domain 4"/>
    <property type="match status" value="1"/>
</dbReference>